<name>A0AAD9FMK9_PAPLA</name>
<feature type="region of interest" description="Disordered" evidence="3">
    <location>
        <begin position="216"/>
        <end position="253"/>
    </location>
</feature>
<evidence type="ECO:0000259" key="4">
    <source>
        <dbReference type="SMART" id="SM00322"/>
    </source>
</evidence>
<evidence type="ECO:0000256" key="3">
    <source>
        <dbReference type="SAM" id="MobiDB-lite"/>
    </source>
</evidence>
<dbReference type="Proteomes" id="UP001182556">
    <property type="component" value="Unassembled WGS sequence"/>
</dbReference>
<sequence>MAFSAAELQKRHGLEGAPDPFPTLGGGAAPSSNAGPALVRKSANTNGPAQTTVDTSSEDAFPSLGASAAPATTITKPAISAWSSKPTIKASKAKGAPGGLGRSGLPTATSHPFSDSFSVPVADIESGKAMNEVIKKVQETTGAVIESSTQMSSGLKTFLIKASDQKRLAYARKQIERGLSKTVSITVDVPITTLGTIIGPKGATLKSITDSTGTKIDIPRRDTLPEWNGPNDDARSEASDEPEEPSVGITVTGPSVACNDAKAKILALISHRVSQTSTSIKTIPSSYYPFIAGPKGSKIKALEELGGDQVKVHVPPPAVWKALESQSEDAPSDRDVSIKVKGDKEQVKVVIAEILRRYEELSDSLRELKISIPKRQHRFLVGSAAEDILAQTDCIVELPPVADPSDQCVIRGPQANLIPALTLVMDKANAIAVEMVDIVALHRNNTSDALAHAKNVLRYLQRSSKLRSISDNHPGVKVFPPFPSVVASSGNVVIEIVGEDKNAVAKAKEAVSTAVKAAVPSAIASVEIDPIVHSILIGKKGAKIATFESAHSVTTVFPPASDESSEVLLVYTGEIPADKKARDAKLKEALGAATAALNELAKDAADIKTQTMDVEKKWHRFIIGQGGTVLNALIGEDGLVNVKVGAKAGDASTSEDQVVVRGPSSEVDRVVKQIEQIVEDAKNDDIINGYTVEFPVDKKHVPHLVGSAGSAINKLRETLGVKVNFDDDEKKKRVVCKIVGRKEAVEEAKNRLSAQIEKLEDETTEIVKIARAVQPALIGAGGKYAIRLEEKYGVKLSFPRDKDDSAKPDEVTIRGGRKGVAAAKAELLEAAAYESESRQSLSFTVPTKAVATIVGKGGSTINGIKDETGAQIDIERKEGESKETTVTVRGEKKAIAAAKAAVLAVVEQFGDETTVTITIDPKYHRTLIGQGGQKLRDTIAAVGGPSEGFKQAGLVTFPKPGDDTTDQVRLRGDSKLVKALKEELEKQVAVLKETIVIGVVVPQSQHASKIGRGGSALQDLQRKSGAVVHFPGSRQYGSVGEVENAEELGDAAPGDIVKVIGTKEATAKAAELLSVSSERAPRQQGGSGRGTPDWSTRSVSIANKYYHALADQPNLIRSIRAAGGNLSIPQPAPPKPVVARPVSDGATSLAAKAARIDLDGQGDGALVEAGDWEIRENHPEGVEGELEWVVRAKEEDLDKAVAALKKALDHVKAATHVGLWTGLPRSAFPRIIGSKGATITRLRVETGADIQVGRDDDLITITGDKESVLQAKEAISEIVSRPGRY</sequence>
<feature type="domain" description="K Homology" evidence="4">
    <location>
        <begin position="993"/>
        <end position="1078"/>
    </location>
</feature>
<evidence type="ECO:0000256" key="2">
    <source>
        <dbReference type="PROSITE-ProRule" id="PRU00117"/>
    </source>
</evidence>
<reference evidence="5" key="1">
    <citation type="submission" date="2023-02" db="EMBL/GenBank/DDBJ databases">
        <title>Identification and recombinant expression of a fungal hydrolase from Papiliotrema laurentii that hydrolyzes apple cutin and clears colloidal polyester polyurethane.</title>
        <authorList>
            <consortium name="DOE Joint Genome Institute"/>
            <person name="Roman V.A."/>
            <person name="Bojanowski C."/>
            <person name="Crable B.R."/>
            <person name="Wagner D.N."/>
            <person name="Hung C.S."/>
            <person name="Nadeau L.J."/>
            <person name="Schratz L."/>
            <person name="Haridas S."/>
            <person name="Pangilinan J."/>
            <person name="Lipzen A."/>
            <person name="Na H."/>
            <person name="Yan M."/>
            <person name="Ng V."/>
            <person name="Grigoriev I.V."/>
            <person name="Spatafora J.W."/>
            <person name="Barlow D."/>
            <person name="Biffinger J."/>
            <person name="Kelley-Loughnane N."/>
            <person name="Varaljay V.A."/>
            <person name="Crookes-Goodson W.J."/>
        </authorList>
    </citation>
    <scope>NUCLEOTIDE SEQUENCE</scope>
    <source>
        <strain evidence="5">5307AH</strain>
    </source>
</reference>
<feature type="compositionally biased region" description="Polar residues" evidence="3">
    <location>
        <begin position="42"/>
        <end position="55"/>
    </location>
</feature>
<accession>A0AAD9FMK9</accession>
<feature type="domain" description="K Homology" evidence="4">
    <location>
        <begin position="606"/>
        <end position="679"/>
    </location>
</feature>
<evidence type="ECO:0000313" key="5">
    <source>
        <dbReference type="EMBL" id="KAK1922109.1"/>
    </source>
</evidence>
<keyword evidence="2" id="KW-0694">RNA-binding</keyword>
<gene>
    <name evidence="5" type="ORF">DB88DRAFT_497169</name>
</gene>
<dbReference type="PANTHER" id="PTHR10627">
    <property type="entry name" value="SCP160"/>
    <property type="match status" value="1"/>
</dbReference>
<feature type="region of interest" description="Disordered" evidence="3">
    <location>
        <begin position="1"/>
        <end position="64"/>
    </location>
</feature>
<feature type="domain" description="K Homology" evidence="4">
    <location>
        <begin position="275"/>
        <end position="359"/>
    </location>
</feature>
<dbReference type="SMART" id="SM00322">
    <property type="entry name" value="KH"/>
    <property type="match status" value="11"/>
</dbReference>
<feature type="domain" description="K Homology" evidence="4">
    <location>
        <begin position="181"/>
        <end position="270"/>
    </location>
</feature>
<dbReference type="InterPro" id="IPR004087">
    <property type="entry name" value="KH_dom"/>
</dbReference>
<dbReference type="CDD" id="cd22449">
    <property type="entry name" value="KH-I_ScSCP160_rpt4"/>
    <property type="match status" value="1"/>
</dbReference>
<dbReference type="InterPro" id="IPR004088">
    <property type="entry name" value="KH_dom_type_1"/>
</dbReference>
<dbReference type="InterPro" id="IPR036612">
    <property type="entry name" value="KH_dom_type_1_sf"/>
</dbReference>
<dbReference type="PROSITE" id="PS50084">
    <property type="entry name" value="KH_TYPE_1"/>
    <property type="match status" value="9"/>
</dbReference>
<dbReference type="CDD" id="cd22407">
    <property type="entry name" value="KH-I_Vigilin_rpt3"/>
    <property type="match status" value="1"/>
</dbReference>
<dbReference type="GO" id="GO:0003729">
    <property type="term" value="F:mRNA binding"/>
    <property type="evidence" value="ECO:0007669"/>
    <property type="project" value="TreeGrafter"/>
</dbReference>
<organism evidence="5 6">
    <name type="scientific">Papiliotrema laurentii</name>
    <name type="common">Cryptococcus laurentii</name>
    <dbReference type="NCBI Taxonomy" id="5418"/>
    <lineage>
        <taxon>Eukaryota</taxon>
        <taxon>Fungi</taxon>
        <taxon>Dikarya</taxon>
        <taxon>Basidiomycota</taxon>
        <taxon>Agaricomycotina</taxon>
        <taxon>Tremellomycetes</taxon>
        <taxon>Tremellales</taxon>
        <taxon>Rhynchogastremaceae</taxon>
        <taxon>Papiliotrema</taxon>
    </lineage>
</organism>
<protein>
    <recommendedName>
        <fullName evidence="4">K Homology domain-containing protein</fullName>
    </recommendedName>
</protein>
<dbReference type="SUPFAM" id="SSF54791">
    <property type="entry name" value="Eukaryotic type KH-domain (KH-domain type I)"/>
    <property type="match status" value="10"/>
</dbReference>
<keyword evidence="6" id="KW-1185">Reference proteome</keyword>
<evidence type="ECO:0000313" key="6">
    <source>
        <dbReference type="Proteomes" id="UP001182556"/>
    </source>
</evidence>
<feature type="domain" description="K Homology" evidence="4">
    <location>
        <begin position="1215"/>
        <end position="1280"/>
    </location>
</feature>
<feature type="domain" description="K Homology" evidence="4">
    <location>
        <begin position="911"/>
        <end position="989"/>
    </location>
</feature>
<dbReference type="Pfam" id="PF00013">
    <property type="entry name" value="KH_1"/>
    <property type="match status" value="8"/>
</dbReference>
<dbReference type="CDD" id="cd22408">
    <property type="entry name" value="KH-I_Vigilin_rpt4"/>
    <property type="match status" value="1"/>
</dbReference>
<dbReference type="InterPro" id="IPR054548">
    <property type="entry name" value="SCP160-like_KH"/>
</dbReference>
<dbReference type="PANTHER" id="PTHR10627:SF31">
    <property type="entry name" value="DODECA-SATELLITE-BINDING PROTEIN 1, ISOFORM A"/>
    <property type="match status" value="1"/>
</dbReference>
<feature type="domain" description="K Homology" evidence="4">
    <location>
        <begin position="837"/>
        <end position="907"/>
    </location>
</feature>
<dbReference type="Gene3D" id="3.30.1370.10">
    <property type="entry name" value="K Homology domain, type 1"/>
    <property type="match status" value="11"/>
</dbReference>
<dbReference type="EMBL" id="JAODAN010000009">
    <property type="protein sequence ID" value="KAK1922109.1"/>
    <property type="molecule type" value="Genomic_DNA"/>
</dbReference>
<dbReference type="Pfam" id="PF22952">
    <property type="entry name" value="KH_11"/>
    <property type="match status" value="1"/>
</dbReference>
<feature type="domain" description="K Homology" evidence="4">
    <location>
        <begin position="761"/>
        <end position="832"/>
    </location>
</feature>
<keyword evidence="1" id="KW-0677">Repeat</keyword>
<dbReference type="GO" id="GO:0005737">
    <property type="term" value="C:cytoplasm"/>
    <property type="evidence" value="ECO:0007669"/>
    <property type="project" value="TreeGrafter"/>
</dbReference>
<dbReference type="CDD" id="cd00105">
    <property type="entry name" value="KH-I"/>
    <property type="match status" value="3"/>
</dbReference>
<feature type="domain" description="K Homology" evidence="4">
    <location>
        <begin position="364"/>
        <end position="429"/>
    </location>
</feature>
<feature type="domain" description="K Homology" evidence="4">
    <location>
        <begin position="520"/>
        <end position="591"/>
    </location>
</feature>
<feature type="domain" description="K Homology" evidence="4">
    <location>
        <begin position="688"/>
        <end position="757"/>
    </location>
</feature>
<feature type="region of interest" description="Disordered" evidence="3">
    <location>
        <begin position="88"/>
        <end position="112"/>
    </location>
</feature>
<feature type="region of interest" description="Disordered" evidence="3">
    <location>
        <begin position="1074"/>
        <end position="1095"/>
    </location>
</feature>
<proteinExistence type="predicted"/>
<evidence type="ECO:0000256" key="1">
    <source>
        <dbReference type="ARBA" id="ARBA00022737"/>
    </source>
</evidence>
<comment type="caution">
    <text evidence="5">The sequence shown here is derived from an EMBL/GenBank/DDBJ whole genome shotgun (WGS) entry which is preliminary data.</text>
</comment>